<evidence type="ECO:0000259" key="17">
    <source>
        <dbReference type="Pfam" id="PF06155"/>
    </source>
</evidence>
<dbReference type="GO" id="GO:0050353">
    <property type="term" value="F:trimethyllysine dioxygenase activity"/>
    <property type="evidence" value="ECO:0007669"/>
    <property type="project" value="UniProtKB-EC"/>
</dbReference>
<dbReference type="Pfam" id="PF06155">
    <property type="entry name" value="GBBH-like_N"/>
    <property type="match status" value="1"/>
</dbReference>
<evidence type="ECO:0000313" key="18">
    <source>
        <dbReference type="EMBL" id="EDO39960.1"/>
    </source>
</evidence>
<dbReference type="Gene3D" id="3.30.2020.30">
    <property type="match status" value="1"/>
</dbReference>
<evidence type="ECO:0000256" key="14">
    <source>
        <dbReference type="ARBA" id="ARBA00046008"/>
    </source>
</evidence>
<dbReference type="UniPathway" id="UPA00118"/>
<dbReference type="EMBL" id="DS469598">
    <property type="protein sequence ID" value="EDO39960.1"/>
    <property type="molecule type" value="Genomic_DNA"/>
</dbReference>
<dbReference type="InterPro" id="IPR038492">
    <property type="entry name" value="GBBH-like_N_sf"/>
</dbReference>
<dbReference type="Pfam" id="PF02668">
    <property type="entry name" value="TauD"/>
    <property type="match status" value="1"/>
</dbReference>
<dbReference type="InterPro" id="IPR003819">
    <property type="entry name" value="TauD/TfdA-like"/>
</dbReference>
<dbReference type="InterPro" id="IPR010376">
    <property type="entry name" value="GBBH-like_N"/>
</dbReference>
<evidence type="ECO:0000256" key="10">
    <source>
        <dbReference type="ARBA" id="ARBA00023004"/>
    </source>
</evidence>
<dbReference type="KEGG" id="nve:5511683"/>
<feature type="domain" description="TauD/TfdA-like" evidence="16">
    <location>
        <begin position="138"/>
        <end position="392"/>
    </location>
</feature>
<keyword evidence="8" id="KW-0223">Dioxygenase</keyword>
<gene>
    <name evidence="18" type="ORF">NEMVEDRAFT_v1g208460</name>
</gene>
<evidence type="ECO:0000256" key="6">
    <source>
        <dbReference type="ARBA" id="ARBA00022723"/>
    </source>
</evidence>
<accession>A7S8L4</accession>
<comment type="similarity">
    <text evidence="4">Belongs to the gamma-BBH/TMLD family.</text>
</comment>
<feature type="domain" description="Gamma-butyrobetaine hydroxylase-like N-terminal" evidence="17">
    <location>
        <begin position="29"/>
        <end position="110"/>
    </location>
</feature>
<evidence type="ECO:0000256" key="11">
    <source>
        <dbReference type="ARBA" id="ARBA00030363"/>
    </source>
</evidence>
<evidence type="ECO:0000313" key="19">
    <source>
        <dbReference type="Proteomes" id="UP000001593"/>
    </source>
</evidence>
<evidence type="ECO:0000259" key="16">
    <source>
        <dbReference type="Pfam" id="PF02668"/>
    </source>
</evidence>
<dbReference type="InterPro" id="IPR050411">
    <property type="entry name" value="AlphaKG_dependent_hydroxylases"/>
</dbReference>
<protein>
    <recommendedName>
        <fullName evidence="5">trimethyllysine dioxygenase</fullName>
        <ecNumber evidence="5">1.14.11.8</ecNumber>
    </recommendedName>
    <alternativeName>
        <fullName evidence="12">Epsilon-trimethyllysine 2-oxoglutarate dioxygenase</fullName>
    </alternativeName>
    <alternativeName>
        <fullName evidence="11">TML hydroxylase</fullName>
    </alternativeName>
    <alternativeName>
        <fullName evidence="13">TML-alpha-ketoglutarate dioxygenase</fullName>
    </alternativeName>
</protein>
<proteinExistence type="inferred from homology"/>
<comment type="function">
    <text evidence="14">Converts trimethyllysine (TML) into hydroxytrimethyllysine (HTML).</text>
</comment>
<dbReference type="HOGENOM" id="CLU_021859_0_1_1"/>
<evidence type="ECO:0000256" key="7">
    <source>
        <dbReference type="ARBA" id="ARBA00022873"/>
    </source>
</evidence>
<evidence type="ECO:0000256" key="4">
    <source>
        <dbReference type="ARBA" id="ARBA00008654"/>
    </source>
</evidence>
<keyword evidence="10" id="KW-0408">Iron</keyword>
<dbReference type="InterPro" id="IPR042098">
    <property type="entry name" value="TauD-like_sf"/>
</dbReference>
<keyword evidence="19" id="KW-1185">Reference proteome</keyword>
<dbReference type="InParanoid" id="A7S8L4"/>
<comment type="cofactor">
    <cofactor evidence="2">
        <name>L-ascorbate</name>
        <dbReference type="ChEBI" id="CHEBI:38290"/>
    </cofactor>
</comment>
<dbReference type="FunFam" id="3.30.2020.30:FF:000009">
    <property type="entry name" value="Predicted protein"/>
    <property type="match status" value="1"/>
</dbReference>
<dbReference type="eggNOG" id="KOG3888">
    <property type="taxonomic scope" value="Eukaryota"/>
</dbReference>
<comment type="cofactor">
    <cofactor evidence="1">
        <name>Fe(2+)</name>
        <dbReference type="ChEBI" id="CHEBI:29033"/>
    </cofactor>
</comment>
<evidence type="ECO:0000256" key="5">
    <source>
        <dbReference type="ARBA" id="ARBA00012267"/>
    </source>
</evidence>
<evidence type="ECO:0000256" key="8">
    <source>
        <dbReference type="ARBA" id="ARBA00022964"/>
    </source>
</evidence>
<evidence type="ECO:0000256" key="12">
    <source>
        <dbReference type="ARBA" id="ARBA00031778"/>
    </source>
</evidence>
<comment type="pathway">
    <text evidence="3">Amine and polyamine biosynthesis; carnitine biosynthesis.</text>
</comment>
<dbReference type="PANTHER" id="PTHR10696">
    <property type="entry name" value="GAMMA-BUTYROBETAINE HYDROXYLASE-RELATED"/>
    <property type="match status" value="1"/>
</dbReference>
<dbReference type="EC" id="1.14.11.8" evidence="5"/>
<comment type="catalytic activity">
    <reaction evidence="15">
        <text>N(6),N(6),N(6)-trimethyl-L-lysine + 2-oxoglutarate + O2 = (3S)-3-hydroxy-N(6),N(6),N(6)-trimethyl-L-lysine + succinate + CO2</text>
        <dbReference type="Rhea" id="RHEA:14181"/>
        <dbReference type="ChEBI" id="CHEBI:15379"/>
        <dbReference type="ChEBI" id="CHEBI:16526"/>
        <dbReference type="ChEBI" id="CHEBI:16810"/>
        <dbReference type="ChEBI" id="CHEBI:30031"/>
        <dbReference type="ChEBI" id="CHEBI:58100"/>
        <dbReference type="ChEBI" id="CHEBI:141499"/>
        <dbReference type="EC" id="1.14.11.8"/>
    </reaction>
</comment>
<dbReference type="PANTHER" id="PTHR10696:SF51">
    <property type="entry name" value="TRIMETHYLLYSINE DIOXYGENASE, MITOCHONDRIAL"/>
    <property type="match status" value="1"/>
</dbReference>
<dbReference type="PhylomeDB" id="A7S8L4"/>
<evidence type="ECO:0000256" key="9">
    <source>
        <dbReference type="ARBA" id="ARBA00023002"/>
    </source>
</evidence>
<reference evidence="18 19" key="1">
    <citation type="journal article" date="2007" name="Science">
        <title>Sea anemone genome reveals ancestral eumetazoan gene repertoire and genomic organization.</title>
        <authorList>
            <person name="Putnam N.H."/>
            <person name="Srivastava M."/>
            <person name="Hellsten U."/>
            <person name="Dirks B."/>
            <person name="Chapman J."/>
            <person name="Salamov A."/>
            <person name="Terry A."/>
            <person name="Shapiro H."/>
            <person name="Lindquist E."/>
            <person name="Kapitonov V.V."/>
            <person name="Jurka J."/>
            <person name="Genikhovich G."/>
            <person name="Grigoriev I.V."/>
            <person name="Lucas S.M."/>
            <person name="Steele R.E."/>
            <person name="Finnerty J.R."/>
            <person name="Technau U."/>
            <person name="Martindale M.Q."/>
            <person name="Rokhsar D.S."/>
        </authorList>
    </citation>
    <scope>NUCLEOTIDE SEQUENCE [LARGE SCALE GENOMIC DNA]</scope>
    <source>
        <strain evidence="19">CH2 X CH6</strain>
    </source>
</reference>
<dbReference type="GO" id="GO:0005739">
    <property type="term" value="C:mitochondrion"/>
    <property type="evidence" value="ECO:0000318"/>
    <property type="project" value="GO_Central"/>
</dbReference>
<dbReference type="SUPFAM" id="SSF51197">
    <property type="entry name" value="Clavaminate synthase-like"/>
    <property type="match status" value="1"/>
</dbReference>
<dbReference type="STRING" id="45351.A7S8L4"/>
<keyword evidence="6" id="KW-0479">Metal-binding</keyword>
<name>A7S8L4_NEMVE</name>
<evidence type="ECO:0000256" key="1">
    <source>
        <dbReference type="ARBA" id="ARBA00001954"/>
    </source>
</evidence>
<dbReference type="GO" id="GO:0045329">
    <property type="term" value="P:carnitine biosynthetic process"/>
    <property type="evidence" value="ECO:0000318"/>
    <property type="project" value="GO_Central"/>
</dbReference>
<evidence type="ECO:0000256" key="15">
    <source>
        <dbReference type="ARBA" id="ARBA00049334"/>
    </source>
</evidence>
<dbReference type="AlphaFoldDB" id="A7S8L4"/>
<sequence>MATSAILRACCGATMLRAPFRVLGVSHCKESLEITWQDGAVSQFPSAWLRNSVRDDIIFDTQTFIYNQRSFADFSAKESPIISASYKQESDDVSVEWPDHSTVFNASWLRARDSTNANHLTNGKDLELWDASNKLDITYDFAERKGKLSSWMNDLRKYGIAFFKDVPANDTGLRDLLESIGQVMQRTHPTNHLTISVDPQKIAESDLHIYSPDKHPVHMDTSYYSAPARLTGLLATEYNAPVEDTVNYYVDSLKVIEDIRKEEPEAYELLKSVPARFARRRMTVQEPVEPERVPAFHFETLVKTPFIGYDEGEDRPMLRFSNKQCGIDPDATKDPQTMRRFFEAVKLLETKLTDPENHQQLVLRQGWCAVFNNWRVCHGRSAIHPTTRRTLMLSFISDITWKTRWRILLGETAGLDPKWLYGCSEKELEILANRFEK</sequence>
<evidence type="ECO:0000256" key="3">
    <source>
        <dbReference type="ARBA" id="ARBA00005022"/>
    </source>
</evidence>
<dbReference type="GO" id="GO:0046872">
    <property type="term" value="F:metal ion binding"/>
    <property type="evidence" value="ECO:0007669"/>
    <property type="project" value="UniProtKB-KW"/>
</dbReference>
<dbReference type="Gene3D" id="3.60.130.10">
    <property type="entry name" value="Clavaminate synthase-like"/>
    <property type="match status" value="1"/>
</dbReference>
<organism evidence="18 19">
    <name type="scientific">Nematostella vectensis</name>
    <name type="common">Starlet sea anemone</name>
    <dbReference type="NCBI Taxonomy" id="45351"/>
    <lineage>
        <taxon>Eukaryota</taxon>
        <taxon>Metazoa</taxon>
        <taxon>Cnidaria</taxon>
        <taxon>Anthozoa</taxon>
        <taxon>Hexacorallia</taxon>
        <taxon>Actiniaria</taxon>
        <taxon>Edwardsiidae</taxon>
        <taxon>Nematostella</taxon>
    </lineage>
</organism>
<evidence type="ECO:0000256" key="2">
    <source>
        <dbReference type="ARBA" id="ARBA00001961"/>
    </source>
</evidence>
<keyword evidence="9" id="KW-0560">Oxidoreductase</keyword>
<evidence type="ECO:0000256" key="13">
    <source>
        <dbReference type="ARBA" id="ARBA00032283"/>
    </source>
</evidence>
<dbReference type="Proteomes" id="UP000001593">
    <property type="component" value="Unassembled WGS sequence"/>
</dbReference>
<keyword evidence="7" id="KW-0124">Carnitine biosynthesis</keyword>